<evidence type="ECO:0000259" key="3">
    <source>
        <dbReference type="Pfam" id="PF20586"/>
    </source>
</evidence>
<keyword evidence="5" id="KW-1185">Reference proteome</keyword>
<sequence>MQTMFADLEQRCLDAEFDAAFPATGSFSKKERKGRGYWYFQGYEDGHRYSRYVGPAEDPEIAARIERFRDLKADFTERRRMVSALKAAGLPSPDAFTGDLAEALWQAGVFRLRGVLVGTLAFQCYAGLLGVRLPAAHLRTGDMDIAQFHSVSISVEDSLPPILDVLRKVDASFQEVPHQADTRQATAFRNRKGFLVEFLVPNTSKDEYQGKPAAMPALGGAAAQPLRFLDFLIHTPVRSVLLHAGGVPVRVPAPERYAVHKLIVSARRRADPNGRLKADKDVAQAGILIEAMARRHHHDLADAWIEAWSRGPKWREALTDGLSRLPDSQWEMLANAIRRAGGSQKQKPDDVGFGKGREPRVTQEDGGP</sequence>
<dbReference type="InterPro" id="IPR022550">
    <property type="entry name" value="NTP_transf_8"/>
</dbReference>
<protein>
    <recommendedName>
        <fullName evidence="6">Nucleotidyltransferase</fullName>
    </recommendedName>
</protein>
<dbReference type="Pfam" id="PF20586">
    <property type="entry name" value="DUF6788"/>
    <property type="match status" value="1"/>
</dbReference>
<feature type="domain" description="DUF6788" evidence="3">
    <location>
        <begin position="16"/>
        <end position="62"/>
    </location>
</feature>
<proteinExistence type="predicted"/>
<name>A0ABX2T4H3_9PROT</name>
<dbReference type="Proteomes" id="UP000584642">
    <property type="component" value="Unassembled WGS sequence"/>
</dbReference>
<evidence type="ECO:0000313" key="5">
    <source>
        <dbReference type="Proteomes" id="UP000584642"/>
    </source>
</evidence>
<gene>
    <name evidence="4" type="ORF">HND93_03405</name>
</gene>
<feature type="region of interest" description="Disordered" evidence="1">
    <location>
        <begin position="338"/>
        <end position="368"/>
    </location>
</feature>
<dbReference type="InterPro" id="IPR046738">
    <property type="entry name" value="DUF6788"/>
</dbReference>
<evidence type="ECO:0008006" key="6">
    <source>
        <dbReference type="Google" id="ProtNLM"/>
    </source>
</evidence>
<dbReference type="EMBL" id="JABFDB010000001">
    <property type="protein sequence ID" value="NYZ18745.1"/>
    <property type="molecule type" value="Genomic_DNA"/>
</dbReference>
<dbReference type="Pfam" id="PF12281">
    <property type="entry name" value="NTP_transf_8"/>
    <property type="match status" value="1"/>
</dbReference>
<dbReference type="PIRSF" id="PIRSF031854">
    <property type="entry name" value="UCP031854"/>
    <property type="match status" value="1"/>
</dbReference>
<feature type="compositionally biased region" description="Basic and acidic residues" evidence="1">
    <location>
        <begin position="346"/>
        <end position="368"/>
    </location>
</feature>
<feature type="domain" description="Nucleotidyltransferase-like" evidence="2">
    <location>
        <begin position="97"/>
        <end position="308"/>
    </location>
</feature>
<evidence type="ECO:0000313" key="4">
    <source>
        <dbReference type="EMBL" id="NYZ18745.1"/>
    </source>
</evidence>
<evidence type="ECO:0000256" key="1">
    <source>
        <dbReference type="SAM" id="MobiDB-lite"/>
    </source>
</evidence>
<reference evidence="4 5" key="1">
    <citation type="submission" date="2020-05" db="EMBL/GenBank/DDBJ databases">
        <title>Azospirillum oleiclasticum sp. nov, a nitrogen-fixing and heavy crude oil-emulsifying bacterium isolated from the crude oil of Yumen Oilfield.</title>
        <authorList>
            <person name="Wu D."/>
            <person name="Cai M."/>
            <person name="Zhang X."/>
        </authorList>
    </citation>
    <scope>NUCLEOTIDE SEQUENCE [LARGE SCALE GENOMIC DNA]</scope>
    <source>
        <strain evidence="4 5">ROY-1-1-2</strain>
    </source>
</reference>
<organism evidence="4 5">
    <name type="scientific">Azospirillum oleiclasticum</name>
    <dbReference type="NCBI Taxonomy" id="2735135"/>
    <lineage>
        <taxon>Bacteria</taxon>
        <taxon>Pseudomonadati</taxon>
        <taxon>Pseudomonadota</taxon>
        <taxon>Alphaproteobacteria</taxon>
        <taxon>Rhodospirillales</taxon>
        <taxon>Azospirillaceae</taxon>
        <taxon>Azospirillum</taxon>
    </lineage>
</organism>
<evidence type="ECO:0000259" key="2">
    <source>
        <dbReference type="Pfam" id="PF12281"/>
    </source>
</evidence>
<comment type="caution">
    <text evidence="4">The sequence shown here is derived from an EMBL/GenBank/DDBJ whole genome shotgun (WGS) entry which is preliminary data.</text>
</comment>
<dbReference type="InterPro" id="IPR058575">
    <property type="entry name" value="NTP_transf_8_dom"/>
</dbReference>
<accession>A0ABX2T4H3</accession>